<dbReference type="AlphaFoldDB" id="A0A0R1P5S4"/>
<evidence type="ECO:0000256" key="4">
    <source>
        <dbReference type="ARBA" id="ARBA00022989"/>
    </source>
</evidence>
<feature type="transmembrane region" description="Helical" evidence="6">
    <location>
        <begin position="30"/>
        <end position="51"/>
    </location>
</feature>
<feature type="transmembrane region" description="Helical" evidence="6">
    <location>
        <begin position="213"/>
        <end position="231"/>
    </location>
</feature>
<dbReference type="PANTHER" id="PTHR30250">
    <property type="entry name" value="PST FAMILY PREDICTED COLANIC ACID TRANSPORTER"/>
    <property type="match status" value="1"/>
</dbReference>
<organism evidence="7 8">
    <name type="scientific">Limosilactobacillus frumenti DSM 13145</name>
    <dbReference type="NCBI Taxonomy" id="1423746"/>
    <lineage>
        <taxon>Bacteria</taxon>
        <taxon>Bacillati</taxon>
        <taxon>Bacillota</taxon>
        <taxon>Bacilli</taxon>
        <taxon>Lactobacillales</taxon>
        <taxon>Lactobacillaceae</taxon>
        <taxon>Limosilactobacillus</taxon>
    </lineage>
</organism>
<dbReference type="InterPro" id="IPR050833">
    <property type="entry name" value="Poly_Biosynth_Transport"/>
</dbReference>
<feature type="transmembrane region" description="Helical" evidence="6">
    <location>
        <begin position="481"/>
        <end position="503"/>
    </location>
</feature>
<evidence type="ECO:0000256" key="3">
    <source>
        <dbReference type="ARBA" id="ARBA00022692"/>
    </source>
</evidence>
<dbReference type="CDD" id="cd13124">
    <property type="entry name" value="MATE_SpoVB_like"/>
    <property type="match status" value="1"/>
</dbReference>
<feature type="transmembrane region" description="Helical" evidence="6">
    <location>
        <begin position="259"/>
        <end position="279"/>
    </location>
</feature>
<feature type="transmembrane region" description="Helical" evidence="6">
    <location>
        <begin position="386"/>
        <end position="408"/>
    </location>
</feature>
<protein>
    <submittedName>
        <fullName evidence="7">Polysaccharide biosynthesis protein</fullName>
    </submittedName>
</protein>
<dbReference type="Proteomes" id="UP000051445">
    <property type="component" value="Unassembled WGS sequence"/>
</dbReference>
<evidence type="ECO:0000256" key="6">
    <source>
        <dbReference type="SAM" id="Phobius"/>
    </source>
</evidence>
<feature type="transmembrane region" description="Helical" evidence="6">
    <location>
        <begin position="145"/>
        <end position="165"/>
    </location>
</feature>
<evidence type="ECO:0000256" key="5">
    <source>
        <dbReference type="ARBA" id="ARBA00023136"/>
    </source>
</evidence>
<dbReference type="EMBL" id="AZER01000016">
    <property type="protein sequence ID" value="KRL27465.1"/>
    <property type="molecule type" value="Genomic_DNA"/>
</dbReference>
<dbReference type="PANTHER" id="PTHR30250:SF21">
    <property type="entry name" value="LIPID II FLIPPASE MURJ"/>
    <property type="match status" value="1"/>
</dbReference>
<evidence type="ECO:0000256" key="1">
    <source>
        <dbReference type="ARBA" id="ARBA00004651"/>
    </source>
</evidence>
<dbReference type="InterPro" id="IPR024923">
    <property type="entry name" value="PG_synth_SpoVB"/>
</dbReference>
<keyword evidence="8" id="KW-1185">Reference proteome</keyword>
<keyword evidence="5 6" id="KW-0472">Membrane</keyword>
<proteinExistence type="predicted"/>
<dbReference type="PIRSF" id="PIRSF038958">
    <property type="entry name" value="PG_synth_SpoVB"/>
    <property type="match status" value="1"/>
</dbReference>
<gene>
    <name evidence="7" type="ORF">FD27_GL001228</name>
</gene>
<name>A0A0R1P5S4_9LACO</name>
<evidence type="ECO:0000313" key="7">
    <source>
        <dbReference type="EMBL" id="KRL27465.1"/>
    </source>
</evidence>
<comment type="caution">
    <text evidence="7">The sequence shown here is derived from an EMBL/GenBank/DDBJ whole genome shotgun (WGS) entry which is preliminary data.</text>
</comment>
<feature type="transmembrane region" description="Helical" evidence="6">
    <location>
        <begin position="509"/>
        <end position="531"/>
    </location>
</feature>
<feature type="transmembrane region" description="Helical" evidence="6">
    <location>
        <begin position="71"/>
        <end position="92"/>
    </location>
</feature>
<accession>A0A0R1P5S4</accession>
<dbReference type="InterPro" id="IPR002797">
    <property type="entry name" value="Polysacc_synth"/>
</dbReference>
<dbReference type="PATRIC" id="fig|1423746.3.peg.1249"/>
<feature type="transmembrane region" description="Helical" evidence="6">
    <location>
        <begin position="353"/>
        <end position="374"/>
    </location>
</feature>
<sequence>MKPIMNEEQQSGPTASTKVDARSKMLTGSAWMTAGSITSRILGALYVIPWVTWFGAYSNVANALFAQGYNIYNLFLTVATAGIPSAISKLVAHYNGINQYGVSRSLYRSGMYVSTAMGVICATIMMFGASLTIMDNGDPNMIPVIRSLAWAILIIPPMAITRGFLQGYNWMAPSAISQFVEQLFRVIYMLAATYLIMKIQKGSWVHAVTQSTFAAFIGAVGAIIVLETAWLKHRNEMNSLVAQGEVNHDVATRELIFKIIYQSIPFIIIESGIIFFQLIDQYSFKRMMPLVGNFNKYQIDVLYALFAFNANKLYMIVISLASALAATVIPLLAMARAQNDQDGMRKQIQNVLLLFYFVMIPAALGLFAVAQQIYTVFYRYDRAGIVVLQFAAFIAIPMGLYTVGAAMMQGISENRRMMKYLAIGLIVKMIIQFPCIWAFQGLGPLLATGLSMSVTNYLIIHSFNMEFNLNFAKMATPTNQILAYSLVMVIITKAVMMLIGLLVSPYGRYTAFFSLIPGVIVGVAVYGYLALHFRLADNLLGGRAAGLRRRLHMA</sequence>
<feature type="transmembrane region" description="Helical" evidence="6">
    <location>
        <begin position="186"/>
        <end position="207"/>
    </location>
</feature>
<evidence type="ECO:0000313" key="8">
    <source>
        <dbReference type="Proteomes" id="UP000051445"/>
    </source>
</evidence>
<keyword evidence="3 6" id="KW-0812">Transmembrane</keyword>
<feature type="transmembrane region" description="Helical" evidence="6">
    <location>
        <begin position="112"/>
        <end position="133"/>
    </location>
</feature>
<dbReference type="GO" id="GO:0005886">
    <property type="term" value="C:plasma membrane"/>
    <property type="evidence" value="ECO:0007669"/>
    <property type="project" value="UniProtKB-SubCell"/>
</dbReference>
<keyword evidence="2" id="KW-1003">Cell membrane</keyword>
<dbReference type="STRING" id="1423746.FD27_GL001228"/>
<reference evidence="7 8" key="1">
    <citation type="journal article" date="2015" name="Genome Announc.">
        <title>Expanding the biotechnology potential of lactobacilli through comparative genomics of 213 strains and associated genera.</title>
        <authorList>
            <person name="Sun Z."/>
            <person name="Harris H.M."/>
            <person name="McCann A."/>
            <person name="Guo C."/>
            <person name="Argimon S."/>
            <person name="Zhang W."/>
            <person name="Yang X."/>
            <person name="Jeffery I.B."/>
            <person name="Cooney J.C."/>
            <person name="Kagawa T.F."/>
            <person name="Liu W."/>
            <person name="Song Y."/>
            <person name="Salvetti E."/>
            <person name="Wrobel A."/>
            <person name="Rasinkangas P."/>
            <person name="Parkhill J."/>
            <person name="Rea M.C."/>
            <person name="O'Sullivan O."/>
            <person name="Ritari J."/>
            <person name="Douillard F.P."/>
            <person name="Paul Ross R."/>
            <person name="Yang R."/>
            <person name="Briner A.E."/>
            <person name="Felis G.E."/>
            <person name="de Vos W.M."/>
            <person name="Barrangou R."/>
            <person name="Klaenhammer T.R."/>
            <person name="Caufield P.W."/>
            <person name="Cui Y."/>
            <person name="Zhang H."/>
            <person name="O'Toole P.W."/>
        </authorList>
    </citation>
    <scope>NUCLEOTIDE SEQUENCE [LARGE SCALE GENOMIC DNA]</scope>
    <source>
        <strain evidence="7 8">DSM 13145</strain>
    </source>
</reference>
<dbReference type="Pfam" id="PF01943">
    <property type="entry name" value="Polysacc_synt"/>
    <property type="match status" value="1"/>
</dbReference>
<feature type="transmembrane region" description="Helical" evidence="6">
    <location>
        <begin position="420"/>
        <end position="439"/>
    </location>
</feature>
<evidence type="ECO:0000256" key="2">
    <source>
        <dbReference type="ARBA" id="ARBA00022475"/>
    </source>
</evidence>
<feature type="transmembrane region" description="Helical" evidence="6">
    <location>
        <begin position="313"/>
        <end position="333"/>
    </location>
</feature>
<comment type="subcellular location">
    <subcellularLocation>
        <location evidence="1">Cell membrane</location>
        <topology evidence="1">Multi-pass membrane protein</topology>
    </subcellularLocation>
</comment>
<keyword evidence="4 6" id="KW-1133">Transmembrane helix</keyword>